<dbReference type="RefSeq" id="WP_176578440.1">
    <property type="nucleotide sequence ID" value="NZ_CBDRGH010000060.1"/>
</dbReference>
<keyword evidence="4" id="KW-1185">Reference proteome</keyword>
<dbReference type="Proteomes" id="UP000509418">
    <property type="component" value="Chromosome"/>
</dbReference>
<proteinExistence type="predicted"/>
<reference evidence="3 4" key="1">
    <citation type="submission" date="2020-06" db="EMBL/GenBank/DDBJ databases">
        <title>Genome mining for natural products.</title>
        <authorList>
            <person name="Zhang B."/>
            <person name="Shi J."/>
            <person name="Ge H."/>
        </authorList>
    </citation>
    <scope>NUCLEOTIDE SEQUENCE [LARGE SCALE GENOMIC DNA]</scope>
    <source>
        <strain evidence="3 4">NA02069</strain>
    </source>
</reference>
<evidence type="ECO:0000313" key="3">
    <source>
        <dbReference type="EMBL" id="QKZ23825.1"/>
    </source>
</evidence>
<dbReference type="SUPFAM" id="SSF52540">
    <property type="entry name" value="P-loop containing nucleoside triphosphate hydrolases"/>
    <property type="match status" value="1"/>
</dbReference>
<dbReference type="Gene3D" id="3.40.50.300">
    <property type="entry name" value="P-loop containing nucleotide triphosphate hydrolases"/>
    <property type="match status" value="1"/>
</dbReference>
<dbReference type="EMBL" id="CP056041">
    <property type="protein sequence ID" value="QKZ23825.1"/>
    <property type="molecule type" value="Genomic_DNA"/>
</dbReference>
<feature type="compositionally biased region" description="Basic and acidic residues" evidence="2">
    <location>
        <begin position="474"/>
        <end position="489"/>
    </location>
</feature>
<feature type="region of interest" description="Disordered" evidence="2">
    <location>
        <begin position="472"/>
        <end position="500"/>
    </location>
</feature>
<name>A0A7H8TK81_STRCX</name>
<organism evidence="3 4">
    <name type="scientific">Streptomyces chartreusis</name>
    <dbReference type="NCBI Taxonomy" id="1969"/>
    <lineage>
        <taxon>Bacteria</taxon>
        <taxon>Bacillati</taxon>
        <taxon>Actinomycetota</taxon>
        <taxon>Actinomycetes</taxon>
        <taxon>Kitasatosporales</taxon>
        <taxon>Streptomycetaceae</taxon>
        <taxon>Streptomyces</taxon>
    </lineage>
</organism>
<evidence type="ECO:0000313" key="4">
    <source>
        <dbReference type="Proteomes" id="UP000509418"/>
    </source>
</evidence>
<evidence type="ECO:0000256" key="2">
    <source>
        <dbReference type="SAM" id="MobiDB-lite"/>
    </source>
</evidence>
<evidence type="ECO:0008006" key="5">
    <source>
        <dbReference type="Google" id="ProtNLM"/>
    </source>
</evidence>
<dbReference type="AlphaFoldDB" id="A0A7H8TK81"/>
<protein>
    <recommendedName>
        <fullName evidence="5">Cell envelope integrity protein TolA</fullName>
    </recommendedName>
</protein>
<dbReference type="InterPro" id="IPR027417">
    <property type="entry name" value="P-loop_NTPase"/>
</dbReference>
<accession>A0A7H8TK81</accession>
<sequence length="651" mass="69853">MSDFVETVARRAGIEAGLAGEILARHGVRESGILPRPRQLLVKRLAFTGEKSGKSTGTVDFSWDLGPGLWGVTADNLRGKSSILEIIWWCLRGSDALQADVRHWIHHVRLDAQIDNEPFTVGVDTTGSQLTGTLTVGIQEHATQFAGEAEFASVMDAFMMDRLGLEFLRGWRKDATADTTDQATTGSADGQVVVTSWPAFSHALLCRNRESDALLGQTAGGGTMVSLLQMFVGLPWTATRRDANAALGLVQQSLRGQRRRAQQDLAARSASVQELRDQLAQARQAAVQAEAGPTIQEAAEAVERAGARLAELTTQHAHAVQQMHQSQQAEQELHETLVLDQSRLRDLRETAAAQRFFGALKPTCCPRCSTALDQLPHADLDEAHCRICGSAPTEVPVDPSATDELAAVIQTLKEAHTAAKKSARQAAQAVTASEAGLAQARTDLATAQTAMPRESSLRAHLEVARVEGALAERQAAERRAEQPDRKSPEESVLEAAAKEADKRAKKASDQLLGTLSAEICQLAIRLGMKELQTVKLLGNGTLQIAKGDSKTTFTAVTPGEHVRLRIATLLALLRVGKETGVGRHPGLLLLDSAGAQETIDVDLAEVLSQLKDICEETSGLQVITATAKRDLATTVIPADRLKAAGPGEPVW</sequence>
<evidence type="ECO:0000256" key="1">
    <source>
        <dbReference type="SAM" id="Coils"/>
    </source>
</evidence>
<feature type="coiled-coil region" evidence="1">
    <location>
        <begin position="258"/>
        <end position="315"/>
    </location>
</feature>
<gene>
    <name evidence="3" type="ORF">HUT05_44605</name>
</gene>
<keyword evidence="1" id="KW-0175">Coiled coil</keyword>